<dbReference type="InterPro" id="IPR036236">
    <property type="entry name" value="Znf_C2H2_sf"/>
</dbReference>
<feature type="domain" description="C2H2-type" evidence="8">
    <location>
        <begin position="501"/>
        <end position="523"/>
    </location>
</feature>
<reference evidence="9" key="1">
    <citation type="submission" date="2022-01" db="EMBL/GenBank/DDBJ databases">
        <authorList>
            <person name="King R."/>
        </authorList>
    </citation>
    <scope>NUCLEOTIDE SEQUENCE</scope>
</reference>
<dbReference type="OrthoDB" id="958254at2759"/>
<dbReference type="PANTHER" id="PTHR24376">
    <property type="entry name" value="ZINC FINGER PROTEIN"/>
    <property type="match status" value="1"/>
</dbReference>
<dbReference type="GO" id="GO:0005634">
    <property type="term" value="C:nucleus"/>
    <property type="evidence" value="ECO:0007669"/>
    <property type="project" value="UniProtKB-SubCell"/>
</dbReference>
<keyword evidence="4 7" id="KW-0863">Zinc-finger</keyword>
<dbReference type="Proteomes" id="UP001153620">
    <property type="component" value="Chromosome 1"/>
</dbReference>
<dbReference type="PROSITE" id="PS50157">
    <property type="entry name" value="ZINC_FINGER_C2H2_2"/>
    <property type="match status" value="15"/>
</dbReference>
<protein>
    <recommendedName>
        <fullName evidence="8">C2H2-type domain-containing protein</fullName>
    </recommendedName>
</protein>
<feature type="domain" description="C2H2-type" evidence="8">
    <location>
        <begin position="560"/>
        <end position="588"/>
    </location>
</feature>
<reference evidence="9" key="2">
    <citation type="submission" date="2022-10" db="EMBL/GenBank/DDBJ databases">
        <authorList>
            <consortium name="ENA_rothamsted_submissions"/>
            <consortium name="culmorum"/>
            <person name="King R."/>
        </authorList>
    </citation>
    <scope>NUCLEOTIDE SEQUENCE</scope>
</reference>
<feature type="domain" description="C2H2-type" evidence="8">
    <location>
        <begin position="280"/>
        <end position="303"/>
    </location>
</feature>
<feature type="domain" description="C2H2-type" evidence="8">
    <location>
        <begin position="83"/>
        <end position="110"/>
    </location>
</feature>
<dbReference type="Pfam" id="PF00096">
    <property type="entry name" value="zf-C2H2"/>
    <property type="match status" value="5"/>
</dbReference>
<feature type="domain" description="C2H2-type" evidence="8">
    <location>
        <begin position="713"/>
        <end position="735"/>
    </location>
</feature>
<accession>A0A9P0NBW1</accession>
<evidence type="ECO:0000256" key="5">
    <source>
        <dbReference type="ARBA" id="ARBA00022833"/>
    </source>
</evidence>
<evidence type="ECO:0000256" key="3">
    <source>
        <dbReference type="ARBA" id="ARBA00022737"/>
    </source>
</evidence>
<sequence>MGEQIVCDVCGILVDSNKYERHKKFGHKEKIKKDFLCELCKKTFTSMPTTLGISGYLNNCSIFISGLYNLQYHMAHHINARSFLCNECPRAYNTAADLAQHQRMHDKGRDPFKCEECGMLFQIRSKFNTHIRIHRTESKEPKECHICRKSFICLSSHNRIVHMNLRSYACKFCDKKFGKKSGLDRHVLTVHEQQRNFKCELCMKDFGEKAQLKKHKRVHSLIKEITYCPKCRKNFKNIRQHYEEKHSNLKHICQSCFKRFKNLRDLEIHFKTKHSTFRSYFCDYCSKGFAEKFQIERHVKLHTKIISSNKNIKEEFEYFGIEKVYVDELDLEIKTKEDIQFDQLEERARNFVNHENIFKNDLMRFDSMGVDLRIQYQKDFSITCDKCDEKFFTKHEVQQHIQFKHLTVNSQRELIACFGCDNKYDSKVEMQEHFNETHDTLNGFHCTFCNKMFGKVKLLKIHHQANHTSIKFECKDCKRNFNYKSALDRHYKRKHLNERNHICNECQRQFGTKFELDQHVEGHHRNLTIENRTCNFCNKTFINERNLDIHLQAIHSNSKHECEICQKLFSFKSAKDRHLNVVHLHQKLHECEDCKKTFGTKYDLKNHFNRFHNENPFEIKRFGCHQCNKDFVTSSALSRHRKGVHENIKQKAPKDYRCKICHEHLNNKYQKEKHFTQVHLNGNKLKRTCGYCKMDFQLYENFKNHINLHAGIFICITCGDPFSALEILNQHVESHKKIELRLKRFICDLCGHRLFNKIQLNIHMRKHVQHKTFYVC</sequence>
<feature type="domain" description="C2H2-type" evidence="8">
    <location>
        <begin position="168"/>
        <end position="196"/>
    </location>
</feature>
<dbReference type="InterPro" id="IPR013087">
    <property type="entry name" value="Znf_C2H2_type"/>
</dbReference>
<feature type="domain" description="C2H2-type" evidence="8">
    <location>
        <begin position="622"/>
        <end position="650"/>
    </location>
</feature>
<feature type="domain" description="C2H2-type" evidence="8">
    <location>
        <begin position="444"/>
        <end position="472"/>
    </location>
</feature>
<dbReference type="SMART" id="SM00355">
    <property type="entry name" value="ZnF_C2H2"/>
    <property type="match status" value="21"/>
</dbReference>
<feature type="domain" description="C2H2-type" evidence="8">
    <location>
        <begin position="745"/>
        <end position="772"/>
    </location>
</feature>
<dbReference type="PANTHER" id="PTHR24376:SF235">
    <property type="entry name" value="C2H2-TYPE DOMAIN-CONTAINING PROTEIN"/>
    <property type="match status" value="1"/>
</dbReference>
<evidence type="ECO:0000256" key="1">
    <source>
        <dbReference type="ARBA" id="ARBA00004123"/>
    </source>
</evidence>
<evidence type="ECO:0000256" key="7">
    <source>
        <dbReference type="PROSITE-ProRule" id="PRU00042"/>
    </source>
</evidence>
<feature type="domain" description="C2H2-type" evidence="8">
    <location>
        <begin position="251"/>
        <end position="279"/>
    </location>
</feature>
<proteinExistence type="predicted"/>
<feature type="domain" description="C2H2-type" evidence="8">
    <location>
        <begin position="197"/>
        <end position="224"/>
    </location>
</feature>
<organism evidence="9 10">
    <name type="scientific">Chironomus riparius</name>
    <dbReference type="NCBI Taxonomy" id="315576"/>
    <lineage>
        <taxon>Eukaryota</taxon>
        <taxon>Metazoa</taxon>
        <taxon>Ecdysozoa</taxon>
        <taxon>Arthropoda</taxon>
        <taxon>Hexapoda</taxon>
        <taxon>Insecta</taxon>
        <taxon>Pterygota</taxon>
        <taxon>Neoptera</taxon>
        <taxon>Endopterygota</taxon>
        <taxon>Diptera</taxon>
        <taxon>Nematocera</taxon>
        <taxon>Chironomoidea</taxon>
        <taxon>Chironomidae</taxon>
        <taxon>Chironominae</taxon>
        <taxon>Chironomus</taxon>
    </lineage>
</organism>
<comment type="subcellular location">
    <subcellularLocation>
        <location evidence="1">Nucleus</location>
    </subcellularLocation>
</comment>
<keyword evidence="2" id="KW-0479">Metal-binding</keyword>
<dbReference type="GO" id="GO:0000978">
    <property type="term" value="F:RNA polymerase II cis-regulatory region sequence-specific DNA binding"/>
    <property type="evidence" value="ECO:0007669"/>
    <property type="project" value="TreeGrafter"/>
</dbReference>
<evidence type="ECO:0000256" key="2">
    <source>
        <dbReference type="ARBA" id="ARBA00022723"/>
    </source>
</evidence>
<dbReference type="AlphaFoldDB" id="A0A9P0NBW1"/>
<dbReference type="SUPFAM" id="SSF57667">
    <property type="entry name" value="beta-beta-alpha zinc fingers"/>
    <property type="match status" value="8"/>
</dbReference>
<keyword evidence="3" id="KW-0677">Repeat</keyword>
<evidence type="ECO:0000313" key="10">
    <source>
        <dbReference type="Proteomes" id="UP001153620"/>
    </source>
</evidence>
<dbReference type="PROSITE" id="PS00028">
    <property type="entry name" value="ZINC_FINGER_C2H2_1"/>
    <property type="match status" value="17"/>
</dbReference>
<name>A0A9P0NBW1_9DIPT</name>
<evidence type="ECO:0000256" key="6">
    <source>
        <dbReference type="ARBA" id="ARBA00023242"/>
    </source>
</evidence>
<feature type="domain" description="C2H2-type" evidence="8">
    <location>
        <begin position="589"/>
        <end position="616"/>
    </location>
</feature>
<dbReference type="Gene3D" id="3.30.160.60">
    <property type="entry name" value="Classic Zinc Finger"/>
    <property type="match status" value="10"/>
</dbReference>
<dbReference type="GO" id="GO:0008270">
    <property type="term" value="F:zinc ion binding"/>
    <property type="evidence" value="ECO:0007669"/>
    <property type="project" value="UniProtKB-KW"/>
</dbReference>
<evidence type="ECO:0000313" key="9">
    <source>
        <dbReference type="EMBL" id="CAH1710771.1"/>
    </source>
</evidence>
<evidence type="ECO:0000259" key="8">
    <source>
        <dbReference type="PROSITE" id="PS50157"/>
    </source>
</evidence>
<dbReference type="EMBL" id="OU895877">
    <property type="protein sequence ID" value="CAH1710771.1"/>
    <property type="molecule type" value="Genomic_DNA"/>
</dbReference>
<feature type="domain" description="C2H2-type" evidence="8">
    <location>
        <begin position="472"/>
        <end position="500"/>
    </location>
</feature>
<keyword evidence="10" id="KW-1185">Reference proteome</keyword>
<gene>
    <name evidence="9" type="ORF">CHIRRI_LOCUS1783</name>
</gene>
<evidence type="ECO:0000256" key="4">
    <source>
        <dbReference type="ARBA" id="ARBA00022771"/>
    </source>
</evidence>
<feature type="domain" description="C2H2-type" evidence="8">
    <location>
        <begin position="532"/>
        <end position="560"/>
    </location>
</feature>
<feature type="domain" description="C2H2-type" evidence="8">
    <location>
        <begin position="112"/>
        <end position="139"/>
    </location>
</feature>
<keyword evidence="5" id="KW-0862">Zinc</keyword>
<dbReference type="GO" id="GO:0001228">
    <property type="term" value="F:DNA-binding transcription activator activity, RNA polymerase II-specific"/>
    <property type="evidence" value="ECO:0007669"/>
    <property type="project" value="TreeGrafter"/>
</dbReference>
<keyword evidence="6" id="KW-0539">Nucleus</keyword>